<organism evidence="1 2">
    <name type="scientific">Myotis myotis</name>
    <name type="common">Greater mouse-eared bat</name>
    <name type="synonym">Vespertilio myotis</name>
    <dbReference type="NCBI Taxonomy" id="51298"/>
    <lineage>
        <taxon>Eukaryota</taxon>
        <taxon>Metazoa</taxon>
        <taxon>Chordata</taxon>
        <taxon>Craniata</taxon>
        <taxon>Vertebrata</taxon>
        <taxon>Euteleostomi</taxon>
        <taxon>Mammalia</taxon>
        <taxon>Eutheria</taxon>
        <taxon>Laurasiatheria</taxon>
        <taxon>Chiroptera</taxon>
        <taxon>Yangochiroptera</taxon>
        <taxon>Vespertilionidae</taxon>
        <taxon>Myotis</taxon>
    </lineage>
</organism>
<evidence type="ECO:0000313" key="1">
    <source>
        <dbReference type="EMBL" id="KAF6290903.1"/>
    </source>
</evidence>
<dbReference type="AlphaFoldDB" id="A0A7J7SRP7"/>
<evidence type="ECO:0000313" key="2">
    <source>
        <dbReference type="Proteomes" id="UP000527355"/>
    </source>
</evidence>
<keyword evidence="2" id="KW-1185">Reference proteome</keyword>
<accession>A0A7J7SRP7</accession>
<reference evidence="1 2" key="1">
    <citation type="journal article" date="2020" name="Nature">
        <title>Six reference-quality genomes reveal evolution of bat adaptations.</title>
        <authorList>
            <person name="Jebb D."/>
            <person name="Huang Z."/>
            <person name="Pippel M."/>
            <person name="Hughes G.M."/>
            <person name="Lavrichenko K."/>
            <person name="Devanna P."/>
            <person name="Winkler S."/>
            <person name="Jermiin L.S."/>
            <person name="Skirmuntt E.C."/>
            <person name="Katzourakis A."/>
            <person name="Burkitt-Gray L."/>
            <person name="Ray D.A."/>
            <person name="Sullivan K.A.M."/>
            <person name="Roscito J.G."/>
            <person name="Kirilenko B.M."/>
            <person name="Davalos L.M."/>
            <person name="Corthals A.P."/>
            <person name="Power M.L."/>
            <person name="Jones G."/>
            <person name="Ransome R.D."/>
            <person name="Dechmann D.K.N."/>
            <person name="Locatelli A.G."/>
            <person name="Puechmaille S.J."/>
            <person name="Fedrigo O."/>
            <person name="Jarvis E.D."/>
            <person name="Hiller M."/>
            <person name="Vernes S.C."/>
            <person name="Myers E.W."/>
            <person name="Teeling E.C."/>
        </authorList>
    </citation>
    <scope>NUCLEOTIDE SEQUENCE [LARGE SCALE GENOMIC DNA]</scope>
    <source>
        <strain evidence="1">MMyoMyo1</strain>
        <tissue evidence="1">Flight muscle</tissue>
    </source>
</reference>
<name>A0A7J7SRP7_MYOMY</name>
<dbReference type="Proteomes" id="UP000527355">
    <property type="component" value="Unassembled WGS sequence"/>
</dbReference>
<sequence>MNQEVTVRFLVRAHAQFVSSIPSVGHAGGSRSMILIIDVSLSLLLPSSLKSIKIYFLKRKEKEHSCPGRCGSVGWALSCAPKGPSSVPIRAHAQAQVQSLVSGVDVGGNQSMFLPHINASLSPSPFPSLKKKKKSIKTFF</sequence>
<proteinExistence type="predicted"/>
<gene>
    <name evidence="1" type="ORF">mMyoMyo1_009298</name>
</gene>
<protein>
    <submittedName>
        <fullName evidence="1">Uncharacterized protein</fullName>
    </submittedName>
</protein>
<dbReference type="EMBL" id="JABWUV010000018">
    <property type="protein sequence ID" value="KAF6290903.1"/>
    <property type="molecule type" value="Genomic_DNA"/>
</dbReference>
<comment type="caution">
    <text evidence="1">The sequence shown here is derived from an EMBL/GenBank/DDBJ whole genome shotgun (WGS) entry which is preliminary data.</text>
</comment>